<keyword evidence="6" id="KW-1185">Reference proteome</keyword>
<dbReference type="PROSITE" id="PS01117">
    <property type="entry name" value="HTH_MARR_1"/>
    <property type="match status" value="1"/>
</dbReference>
<keyword evidence="2" id="KW-0238">DNA-binding</keyword>
<keyword evidence="3" id="KW-0804">Transcription</keyword>
<evidence type="ECO:0000256" key="3">
    <source>
        <dbReference type="ARBA" id="ARBA00023163"/>
    </source>
</evidence>
<dbReference type="Proteomes" id="UP000666240">
    <property type="component" value="Unassembled WGS sequence"/>
</dbReference>
<comment type="caution">
    <text evidence="5">The sequence shown here is derived from an EMBL/GenBank/DDBJ whole genome shotgun (WGS) entry which is preliminary data.</text>
</comment>
<keyword evidence="1" id="KW-0805">Transcription regulation</keyword>
<evidence type="ECO:0000256" key="2">
    <source>
        <dbReference type="ARBA" id="ARBA00023125"/>
    </source>
</evidence>
<dbReference type="GO" id="GO:0003700">
    <property type="term" value="F:DNA-binding transcription factor activity"/>
    <property type="evidence" value="ECO:0007669"/>
    <property type="project" value="InterPro"/>
</dbReference>
<accession>A0A8J7RKY7</accession>
<dbReference type="InterPro" id="IPR000835">
    <property type="entry name" value="HTH_MarR-typ"/>
</dbReference>
<evidence type="ECO:0000256" key="1">
    <source>
        <dbReference type="ARBA" id="ARBA00023015"/>
    </source>
</evidence>
<protein>
    <submittedName>
        <fullName evidence="5">Winged helix-turn-helix transcriptional regulator</fullName>
    </submittedName>
</protein>
<dbReference type="SMART" id="SM00347">
    <property type="entry name" value="HTH_MARR"/>
    <property type="match status" value="1"/>
</dbReference>
<dbReference type="PANTHER" id="PTHR42756">
    <property type="entry name" value="TRANSCRIPTIONAL REGULATOR, MARR"/>
    <property type="match status" value="1"/>
</dbReference>
<feature type="domain" description="HTH marR-type" evidence="4">
    <location>
        <begin position="6"/>
        <end position="140"/>
    </location>
</feature>
<evidence type="ECO:0000259" key="4">
    <source>
        <dbReference type="PROSITE" id="PS50995"/>
    </source>
</evidence>
<evidence type="ECO:0000313" key="6">
    <source>
        <dbReference type="Proteomes" id="UP000666240"/>
    </source>
</evidence>
<reference evidence="5" key="1">
    <citation type="submission" date="2021-03" db="EMBL/GenBank/DDBJ databases">
        <title>Genome sequencing and assembly of Tianweitania sediminis.</title>
        <authorList>
            <person name="Chhetri G."/>
        </authorList>
    </citation>
    <scope>NUCLEOTIDE SEQUENCE</scope>
    <source>
        <strain evidence="5">Z8</strain>
    </source>
</reference>
<organism evidence="5 6">
    <name type="scientific">Tianweitania sediminis</name>
    <dbReference type="NCBI Taxonomy" id="1502156"/>
    <lineage>
        <taxon>Bacteria</taxon>
        <taxon>Pseudomonadati</taxon>
        <taxon>Pseudomonadota</taxon>
        <taxon>Alphaproteobacteria</taxon>
        <taxon>Hyphomicrobiales</taxon>
        <taxon>Phyllobacteriaceae</taxon>
        <taxon>Tianweitania</taxon>
    </lineage>
</organism>
<dbReference type="InterPro" id="IPR023187">
    <property type="entry name" value="Tscrpt_reg_MarR-type_CS"/>
</dbReference>
<proteinExistence type="predicted"/>
<name>A0A8J7RKY7_9HYPH</name>
<dbReference type="GO" id="GO:0003677">
    <property type="term" value="F:DNA binding"/>
    <property type="evidence" value="ECO:0007669"/>
    <property type="project" value="UniProtKB-KW"/>
</dbReference>
<gene>
    <name evidence="5" type="ORF">J5Y06_02990</name>
</gene>
<dbReference type="Pfam" id="PF01047">
    <property type="entry name" value="MarR"/>
    <property type="match status" value="1"/>
</dbReference>
<dbReference type="PROSITE" id="PS50995">
    <property type="entry name" value="HTH_MARR_2"/>
    <property type="match status" value="1"/>
</dbReference>
<dbReference type="Gene3D" id="1.10.10.10">
    <property type="entry name" value="Winged helix-like DNA-binding domain superfamily/Winged helix DNA-binding domain"/>
    <property type="match status" value="1"/>
</dbReference>
<dbReference type="EMBL" id="JAGIYY010000001">
    <property type="protein sequence ID" value="MBP0437619.1"/>
    <property type="molecule type" value="Genomic_DNA"/>
</dbReference>
<dbReference type="AlphaFoldDB" id="A0A8J7RKY7"/>
<dbReference type="InterPro" id="IPR036390">
    <property type="entry name" value="WH_DNA-bd_sf"/>
</dbReference>
<dbReference type="RefSeq" id="WP_209333614.1">
    <property type="nucleotide sequence ID" value="NZ_JAGIYY010000001.1"/>
</dbReference>
<sequence length="158" mass="17255">MHSIDPDSFGFLVTDVARLLRSETDRRIAEGGFDMTHGEGRALAHAARAGTVRQNVLAERMGVEAMTLSGQLDRLEARGLIRRVPDPTDRRAKLIELTDCADAMLVEIQRVASALRDELTTNFAAEDWQRFMAMLKIIRGNLSALRGGDAASTGDSAS</sequence>
<dbReference type="PANTHER" id="PTHR42756:SF1">
    <property type="entry name" value="TRANSCRIPTIONAL REPRESSOR OF EMRAB OPERON"/>
    <property type="match status" value="1"/>
</dbReference>
<dbReference type="InterPro" id="IPR036388">
    <property type="entry name" value="WH-like_DNA-bd_sf"/>
</dbReference>
<evidence type="ECO:0000313" key="5">
    <source>
        <dbReference type="EMBL" id="MBP0437619.1"/>
    </source>
</evidence>
<dbReference type="PRINTS" id="PR00598">
    <property type="entry name" value="HTHMARR"/>
</dbReference>
<dbReference type="SUPFAM" id="SSF46785">
    <property type="entry name" value="Winged helix' DNA-binding domain"/>
    <property type="match status" value="1"/>
</dbReference>